<keyword evidence="1" id="KW-0472">Membrane</keyword>
<dbReference type="AlphaFoldDB" id="A0A0F9UJ49"/>
<dbReference type="EMBL" id="LAZR01000963">
    <property type="protein sequence ID" value="KKN53618.1"/>
    <property type="molecule type" value="Genomic_DNA"/>
</dbReference>
<reference evidence="2" key="1">
    <citation type="journal article" date="2015" name="Nature">
        <title>Complex archaea that bridge the gap between prokaryotes and eukaryotes.</title>
        <authorList>
            <person name="Spang A."/>
            <person name="Saw J.H."/>
            <person name="Jorgensen S.L."/>
            <person name="Zaremba-Niedzwiedzka K."/>
            <person name="Martijn J."/>
            <person name="Lind A.E."/>
            <person name="van Eijk R."/>
            <person name="Schleper C."/>
            <person name="Guy L."/>
            <person name="Ettema T.J."/>
        </authorList>
    </citation>
    <scope>NUCLEOTIDE SEQUENCE</scope>
</reference>
<protein>
    <submittedName>
        <fullName evidence="2">Uncharacterized protein</fullName>
    </submittedName>
</protein>
<keyword evidence="1" id="KW-0812">Transmembrane</keyword>
<gene>
    <name evidence="2" type="ORF">LCGC14_0600490</name>
</gene>
<name>A0A0F9UJ49_9ZZZZ</name>
<feature type="transmembrane region" description="Helical" evidence="1">
    <location>
        <begin position="6"/>
        <end position="25"/>
    </location>
</feature>
<keyword evidence="1" id="KW-1133">Transmembrane helix</keyword>
<sequence>MTTKAIIIAIGSMAALALWLFKKYWSTDAKTRELKKRLRTVRTEMKDKLEEIKHAKSAEDEDMLMDTYNELDNKRLQILADLSLYR</sequence>
<accession>A0A0F9UJ49</accession>
<organism evidence="2">
    <name type="scientific">marine sediment metagenome</name>
    <dbReference type="NCBI Taxonomy" id="412755"/>
    <lineage>
        <taxon>unclassified sequences</taxon>
        <taxon>metagenomes</taxon>
        <taxon>ecological metagenomes</taxon>
    </lineage>
</organism>
<evidence type="ECO:0000313" key="2">
    <source>
        <dbReference type="EMBL" id="KKN53618.1"/>
    </source>
</evidence>
<comment type="caution">
    <text evidence="2">The sequence shown here is derived from an EMBL/GenBank/DDBJ whole genome shotgun (WGS) entry which is preliminary data.</text>
</comment>
<proteinExistence type="predicted"/>
<evidence type="ECO:0000256" key="1">
    <source>
        <dbReference type="SAM" id="Phobius"/>
    </source>
</evidence>